<organism evidence="2 3">
    <name type="scientific">Striga asiatica</name>
    <name type="common">Asiatic witchweed</name>
    <name type="synonym">Buchnera asiatica</name>
    <dbReference type="NCBI Taxonomy" id="4170"/>
    <lineage>
        <taxon>Eukaryota</taxon>
        <taxon>Viridiplantae</taxon>
        <taxon>Streptophyta</taxon>
        <taxon>Embryophyta</taxon>
        <taxon>Tracheophyta</taxon>
        <taxon>Spermatophyta</taxon>
        <taxon>Magnoliopsida</taxon>
        <taxon>eudicotyledons</taxon>
        <taxon>Gunneridae</taxon>
        <taxon>Pentapetalae</taxon>
        <taxon>asterids</taxon>
        <taxon>lamiids</taxon>
        <taxon>Lamiales</taxon>
        <taxon>Orobanchaceae</taxon>
        <taxon>Buchnereae</taxon>
        <taxon>Striga</taxon>
    </lineage>
</organism>
<gene>
    <name evidence="2" type="ORF">STAS_21669</name>
</gene>
<name>A0A5A7QII5_STRAF</name>
<dbReference type="EMBL" id="BKCP01007071">
    <property type="protein sequence ID" value="GER44756.1"/>
    <property type="molecule type" value="Genomic_DNA"/>
</dbReference>
<feature type="region of interest" description="Disordered" evidence="1">
    <location>
        <begin position="238"/>
        <end position="269"/>
    </location>
</feature>
<evidence type="ECO:0000256" key="1">
    <source>
        <dbReference type="SAM" id="MobiDB-lite"/>
    </source>
</evidence>
<evidence type="ECO:0000313" key="3">
    <source>
        <dbReference type="Proteomes" id="UP000325081"/>
    </source>
</evidence>
<evidence type="ECO:0000313" key="2">
    <source>
        <dbReference type="EMBL" id="GER44756.1"/>
    </source>
</evidence>
<dbReference type="AlphaFoldDB" id="A0A5A7QII5"/>
<feature type="compositionally biased region" description="Basic and acidic residues" evidence="1">
    <location>
        <begin position="245"/>
        <end position="254"/>
    </location>
</feature>
<reference evidence="3" key="1">
    <citation type="journal article" date="2019" name="Curr. Biol.">
        <title>Genome Sequence of Striga asiatica Provides Insight into the Evolution of Plant Parasitism.</title>
        <authorList>
            <person name="Yoshida S."/>
            <person name="Kim S."/>
            <person name="Wafula E.K."/>
            <person name="Tanskanen J."/>
            <person name="Kim Y.M."/>
            <person name="Honaas L."/>
            <person name="Yang Z."/>
            <person name="Spallek T."/>
            <person name="Conn C.E."/>
            <person name="Ichihashi Y."/>
            <person name="Cheong K."/>
            <person name="Cui S."/>
            <person name="Der J.P."/>
            <person name="Gundlach H."/>
            <person name="Jiao Y."/>
            <person name="Hori C."/>
            <person name="Ishida J.K."/>
            <person name="Kasahara H."/>
            <person name="Kiba T."/>
            <person name="Kim M.S."/>
            <person name="Koo N."/>
            <person name="Laohavisit A."/>
            <person name="Lee Y.H."/>
            <person name="Lumba S."/>
            <person name="McCourt P."/>
            <person name="Mortimer J.C."/>
            <person name="Mutuku J.M."/>
            <person name="Nomura T."/>
            <person name="Sasaki-Sekimoto Y."/>
            <person name="Seto Y."/>
            <person name="Wang Y."/>
            <person name="Wakatake T."/>
            <person name="Sakakibara H."/>
            <person name="Demura T."/>
            <person name="Yamaguchi S."/>
            <person name="Yoneyama K."/>
            <person name="Manabe R.I."/>
            <person name="Nelson D.C."/>
            <person name="Schulman A.H."/>
            <person name="Timko M.P."/>
            <person name="dePamphilis C.W."/>
            <person name="Choi D."/>
            <person name="Shirasu K."/>
        </authorList>
    </citation>
    <scope>NUCLEOTIDE SEQUENCE [LARGE SCALE GENOMIC DNA]</scope>
    <source>
        <strain evidence="3">cv. UVA1</strain>
    </source>
</reference>
<keyword evidence="3" id="KW-1185">Reference proteome</keyword>
<proteinExistence type="predicted"/>
<comment type="caution">
    <text evidence="2">The sequence shown here is derived from an EMBL/GenBank/DDBJ whole genome shotgun (WGS) entry which is preliminary data.</text>
</comment>
<protein>
    <submittedName>
        <fullName evidence="2">Sensory box/GGDEF family protein</fullName>
    </submittedName>
</protein>
<dbReference type="Proteomes" id="UP000325081">
    <property type="component" value="Unassembled WGS sequence"/>
</dbReference>
<sequence>MIDITESSTFKPPPNKSKFCAGRSFRLIPTAVLSAGSPARFRSRRREWGPPASEFPDELRSISKKLCGCRGEAGRKALAEAEIFSPRFPSNCKGEEGGPRAKAALEEDMMGTGVEIRRSVSSECMSWFRSKPHGLLSLSRFFSPAGDLLLLSVSKSGFGKGVKESDILSDLRFSSTACTAGELSSTEDSIFSTSSLVVQLSNKARALSRTLALLWLFKSSTAVHTSLDTRISRSARSRSRACSRRATDSSRKELFGQQPKNRRPSKWMKRSRHSRFSVATIALPTADHCLVASFTFFTMSFFCFCMTDTSSLTREGAVSPLFISVKVKKSSSVIISRELRP</sequence>
<accession>A0A5A7QII5</accession>
<feature type="compositionally biased region" description="Basic residues" evidence="1">
    <location>
        <begin position="260"/>
        <end position="269"/>
    </location>
</feature>